<accession>A0A7M1B473</accession>
<reference evidence="1 2" key="1">
    <citation type="submission" date="2019-06" db="EMBL/GenBank/DDBJ databases">
        <title>Sulfurimonas gotlandica sp. nov., a chemoautotrophic and psychrotolerant epsilonproteobacterium isolated from a pelagic redoxcline, and an emended description of the genus Sulfurimonas.</title>
        <authorList>
            <person name="Wang S."/>
            <person name="Jiang L."/>
            <person name="Shao Z."/>
        </authorList>
    </citation>
    <scope>NUCLEOTIDE SEQUENCE [LARGE SCALE GENOMIC DNA]</scope>
    <source>
        <strain evidence="1 2">S2-6</strain>
    </source>
</reference>
<gene>
    <name evidence="1" type="ORF">FJR45_11460</name>
</gene>
<dbReference type="Gene3D" id="1.10.20.10">
    <property type="entry name" value="Histone, subunit A"/>
    <property type="match status" value="1"/>
</dbReference>
<protein>
    <submittedName>
        <fullName evidence="1">DUF1931 family protein</fullName>
    </submittedName>
</protein>
<name>A0A7M1B473_9BACT</name>
<dbReference type="RefSeq" id="WP_193150654.1">
    <property type="nucleotide sequence ID" value="NZ_CP041235.1"/>
</dbReference>
<dbReference type="SUPFAM" id="SSF47113">
    <property type="entry name" value="Histone-fold"/>
    <property type="match status" value="1"/>
</dbReference>
<dbReference type="InterPro" id="IPR009072">
    <property type="entry name" value="Histone-fold"/>
</dbReference>
<dbReference type="CDD" id="cd22923">
    <property type="entry name" value="HFD_Aq328-like_rpt2"/>
    <property type="match status" value="1"/>
</dbReference>
<evidence type="ECO:0000313" key="2">
    <source>
        <dbReference type="Proteomes" id="UP000593719"/>
    </source>
</evidence>
<dbReference type="AlphaFoldDB" id="A0A7M1B473"/>
<dbReference type="KEGG" id="ssei:FJR45_11460"/>
<dbReference type="EMBL" id="CP041235">
    <property type="protein sequence ID" value="QOP44523.1"/>
    <property type="molecule type" value="Genomic_DNA"/>
</dbReference>
<dbReference type="Proteomes" id="UP000593719">
    <property type="component" value="Chromosome"/>
</dbReference>
<proteinExistence type="predicted"/>
<evidence type="ECO:0000313" key="1">
    <source>
        <dbReference type="EMBL" id="QOP44523.1"/>
    </source>
</evidence>
<organism evidence="1 2">
    <name type="scientific">Sulfurimonas sediminis</name>
    <dbReference type="NCBI Taxonomy" id="2590020"/>
    <lineage>
        <taxon>Bacteria</taxon>
        <taxon>Pseudomonadati</taxon>
        <taxon>Campylobacterota</taxon>
        <taxon>Epsilonproteobacteria</taxon>
        <taxon>Campylobacterales</taxon>
        <taxon>Sulfurimonadaceae</taxon>
        <taxon>Sulfurimonas</taxon>
    </lineage>
</organism>
<dbReference type="CDD" id="cd22922">
    <property type="entry name" value="HFD_Aq328-like_rpt1"/>
    <property type="match status" value="1"/>
</dbReference>
<dbReference type="Pfam" id="PF09123">
    <property type="entry name" value="DUF1931"/>
    <property type="match status" value="1"/>
</dbReference>
<dbReference type="InterPro" id="IPR015207">
    <property type="entry name" value="DUF1931"/>
</dbReference>
<dbReference type="GO" id="GO:0046982">
    <property type="term" value="F:protein heterodimerization activity"/>
    <property type="evidence" value="ECO:0007669"/>
    <property type="project" value="InterPro"/>
</dbReference>
<keyword evidence="2" id="KW-1185">Reference proteome</keyword>
<sequence length="148" mass="16638">MAVVGFTKLQEIFRKSASLDIHKGHAKEVTDIVEQKLYDMLTIAQKNAKYNGRDVIWVADMPITKGFEETVEIFKKLESEIDAKDVAQMLTFYPPVLALETELEERLPEIAGALLVTLAKTMKAIDPADRAVDHELISKAHKVLNITM</sequence>